<accession>A0A0H3VMN3</accession>
<evidence type="ECO:0000256" key="2">
    <source>
        <dbReference type="ARBA" id="ARBA00009896"/>
    </source>
</evidence>
<dbReference type="Pfam" id="PF10705">
    <property type="entry name" value="Ycf15"/>
    <property type="match status" value="1"/>
</dbReference>
<dbReference type="AlphaFoldDB" id="A0A0H3VMN3"/>
<sequence>MTEPNSNCFVPKQRYPRRPVRPIQIFTTKRYWILFRIGPERRRRAGMPTDVCLFSNSPDPIVPILGTSSAKVTEWVSRQSLKRMYFICWVMGTSGYFTRGFYQSTLV</sequence>
<evidence type="ECO:0000313" key="4">
    <source>
        <dbReference type="EMBL" id="AKF01040.1"/>
    </source>
</evidence>
<dbReference type="InterPro" id="IPR019645">
    <property type="entry name" value="Uncharacterised_Ycf15"/>
</dbReference>
<reference evidence="4" key="1">
    <citation type="journal article" date="2015" name="Am. J. Bot.">
        <title>Resolving relationships within the palm subfamily Arecoideae (Arecaceae) using plastid sequences derived from next-generation sequencing.</title>
        <authorList>
            <person name="Comer J.R."/>
            <person name="Zomlefer W.B."/>
            <person name="Barrett C.F."/>
            <person name="Davis J.I."/>
            <person name="Stevenson D.W."/>
            <person name="Heyduk K."/>
            <person name="Leebens-Mack J.H."/>
        </authorList>
    </citation>
    <scope>NUCLEOTIDE SEQUENCE</scope>
</reference>
<keyword evidence="4" id="KW-0150">Chloroplast</keyword>
<geneLocation type="chloroplast" evidence="4"/>
<evidence type="ECO:0000256" key="1">
    <source>
        <dbReference type="ARBA" id="ARBA00004474"/>
    </source>
</evidence>
<evidence type="ECO:0000256" key="3">
    <source>
        <dbReference type="ARBA" id="ARBA00022640"/>
    </source>
</evidence>
<proteinExistence type="inferred from homology"/>
<organism evidence="4">
    <name type="scientific">Attalea speciosa</name>
    <name type="common">Babassu palm tree</name>
    <name type="synonym">Orbignya speciosa</name>
    <dbReference type="NCBI Taxonomy" id="145700"/>
    <lineage>
        <taxon>Eukaryota</taxon>
        <taxon>Viridiplantae</taxon>
        <taxon>Streptophyta</taxon>
        <taxon>Embryophyta</taxon>
        <taxon>Tracheophyta</taxon>
        <taxon>Spermatophyta</taxon>
        <taxon>Magnoliopsida</taxon>
        <taxon>Liliopsida</taxon>
        <taxon>Arecaceae</taxon>
        <taxon>Arecoideae</taxon>
        <taxon>Cocoseae</taxon>
        <taxon>Attaleinae</taxon>
        <taxon>Attalea</taxon>
    </lineage>
</organism>
<comment type="similarity">
    <text evidence="2">Belongs to the ycf15 family.</text>
</comment>
<comment type="subcellular location">
    <subcellularLocation>
        <location evidence="1">Plastid</location>
    </subcellularLocation>
</comment>
<protein>
    <submittedName>
        <fullName evidence="4">Hypothetical chloroplast RF15</fullName>
    </submittedName>
</protein>
<keyword evidence="3 4" id="KW-0934">Plastid</keyword>
<dbReference type="GO" id="GO:0009536">
    <property type="term" value="C:plastid"/>
    <property type="evidence" value="ECO:0007669"/>
    <property type="project" value="UniProtKB-SubCell"/>
</dbReference>
<gene>
    <name evidence="4" type="primary">ycf15</name>
</gene>
<dbReference type="EMBL" id="KP221699">
    <property type="protein sequence ID" value="AKF01040.1"/>
    <property type="molecule type" value="Genomic_DNA"/>
</dbReference>
<name>A0A0H3VMN3_ATTSP</name>